<dbReference type="PROSITE" id="PS50966">
    <property type="entry name" value="ZF_SWIM"/>
    <property type="match status" value="1"/>
</dbReference>
<gene>
    <name evidence="4" type="ORF">CCR75_004151</name>
</gene>
<dbReference type="AlphaFoldDB" id="A0A976FIW5"/>
<feature type="domain" description="SWIM-type" evidence="3">
    <location>
        <begin position="639"/>
        <end position="671"/>
    </location>
</feature>
<proteinExistence type="predicted"/>
<dbReference type="OrthoDB" id="1048204at2759"/>
<evidence type="ECO:0000259" key="3">
    <source>
        <dbReference type="PROSITE" id="PS50966"/>
    </source>
</evidence>
<organism evidence="4 5">
    <name type="scientific">Bremia lactucae</name>
    <name type="common">Lettuce downy mildew</name>
    <dbReference type="NCBI Taxonomy" id="4779"/>
    <lineage>
        <taxon>Eukaryota</taxon>
        <taxon>Sar</taxon>
        <taxon>Stramenopiles</taxon>
        <taxon>Oomycota</taxon>
        <taxon>Peronosporomycetes</taxon>
        <taxon>Peronosporales</taxon>
        <taxon>Peronosporaceae</taxon>
        <taxon>Bremia</taxon>
    </lineage>
</organism>
<keyword evidence="5" id="KW-1185">Reference proteome</keyword>
<dbReference type="Pfam" id="PF10551">
    <property type="entry name" value="MULE"/>
    <property type="match status" value="1"/>
</dbReference>
<evidence type="ECO:0000313" key="4">
    <source>
        <dbReference type="EMBL" id="TDH67386.1"/>
    </source>
</evidence>
<dbReference type="Pfam" id="PF04434">
    <property type="entry name" value="SWIM"/>
    <property type="match status" value="1"/>
</dbReference>
<evidence type="ECO:0000256" key="2">
    <source>
        <dbReference type="SAM" id="MobiDB-lite"/>
    </source>
</evidence>
<keyword evidence="1" id="KW-0862">Zinc</keyword>
<name>A0A976FIW5_BRELC</name>
<dbReference type="PANTHER" id="PTHR31973">
    <property type="entry name" value="POLYPROTEIN, PUTATIVE-RELATED"/>
    <property type="match status" value="1"/>
</dbReference>
<dbReference type="GeneID" id="94347912"/>
<dbReference type="KEGG" id="blac:94347912"/>
<dbReference type="InterPro" id="IPR018289">
    <property type="entry name" value="MULE_transposase_dom"/>
</dbReference>
<accession>A0A976FIW5</accession>
<keyword evidence="1" id="KW-0863">Zinc-finger</keyword>
<feature type="compositionally biased region" description="Basic residues" evidence="2">
    <location>
        <begin position="727"/>
        <end position="737"/>
    </location>
</feature>
<reference evidence="4 5" key="1">
    <citation type="journal article" date="2021" name="Genome Biol.">
        <title>AFLAP: assembly-free linkage analysis pipeline using k-mers from genome sequencing data.</title>
        <authorList>
            <person name="Fletcher K."/>
            <person name="Zhang L."/>
            <person name="Gil J."/>
            <person name="Han R."/>
            <person name="Cavanaugh K."/>
            <person name="Michelmore R."/>
        </authorList>
    </citation>
    <scope>NUCLEOTIDE SEQUENCE [LARGE SCALE GENOMIC DNA]</scope>
    <source>
        <strain evidence="4 5">SF5</strain>
    </source>
</reference>
<sequence>MACTNEASVPPSAVSTAVPAVAESPYNRLDETDLVEARTLGLLLDHLPVSSDAMAADFGIAYEKKGGNKATGCAGEMFCSQKALQERCKQFAMQRGFQLFVSGSSTRANNGGNVKYRCKKLHGQQFFDQTTPINQLQCPFYINGYGKNAQWKVTRACYLHNHYKFIGWRVVAAPLPAEIPEPSTTTSLSTASLVSPNVTETKHVSTTTLKLALPIDATESCAQRLKSQRNTTMSMKALCRIVSNDVSIDPIASTLPYLDGKAIRRILLRQGHTINHMMASRIKRHLHDEHLAKVRLSFQYLSSYLHLVAEKNPGSFYRVETRACDGVFTRALFIPYATLQAVPYCRPIVSLDRLSPSESGKRDTLEHDDTRCGVFLKAAVKDWNDDVIVFAIALVAEEHQANWEWFLTALQNTLIVDWNQYTVFAGRTCGLERALYCVWPLASHHFCMRRLIEEDLERIQNVRMTQATKQHIVDMAQCASEAEFDVLRHALGTIDDALVSSLDEFERSHWVKYAFWAKFRRSTFHEVTADFSVKGFERDALLPQHATVAYRTYFGTNHFKSSHPLEAFYCYLRNVAQVLPQRREAVITRRSHELVPRRDAQLQENLQASQRCESIPCSNGLYMVRYVGPTRLENPDTWRHVNLVECECTCHDWQDQQFPCLHAIHASALEQRRIDALYDGKAHSMETYLMCYNTAFTVLPSNASMLSLETTLKTPLDLSYQEDASGRRKPGPRPKQKRLLEGR</sequence>
<evidence type="ECO:0000313" key="5">
    <source>
        <dbReference type="Proteomes" id="UP000294530"/>
    </source>
</evidence>
<dbReference type="RefSeq" id="XP_067816885.1">
    <property type="nucleotide sequence ID" value="XM_067962241.1"/>
</dbReference>
<evidence type="ECO:0000256" key="1">
    <source>
        <dbReference type="PROSITE-ProRule" id="PRU00325"/>
    </source>
</evidence>
<comment type="caution">
    <text evidence="4">The sequence shown here is derived from an EMBL/GenBank/DDBJ whole genome shotgun (WGS) entry which is preliminary data.</text>
</comment>
<dbReference type="EMBL" id="SHOA02000014">
    <property type="protein sequence ID" value="TDH67386.1"/>
    <property type="molecule type" value="Genomic_DNA"/>
</dbReference>
<dbReference type="InterPro" id="IPR007527">
    <property type="entry name" value="Znf_SWIM"/>
</dbReference>
<dbReference type="PANTHER" id="PTHR31973:SF187">
    <property type="entry name" value="MUTATOR TRANSPOSASE MUDRA PROTEIN"/>
    <property type="match status" value="1"/>
</dbReference>
<keyword evidence="1" id="KW-0479">Metal-binding</keyword>
<feature type="region of interest" description="Disordered" evidence="2">
    <location>
        <begin position="719"/>
        <end position="743"/>
    </location>
</feature>
<dbReference type="Proteomes" id="UP000294530">
    <property type="component" value="Unassembled WGS sequence"/>
</dbReference>
<protein>
    <recommendedName>
        <fullName evidence="3">SWIM-type domain-containing protein</fullName>
    </recommendedName>
</protein>
<dbReference type="GO" id="GO:0008270">
    <property type="term" value="F:zinc ion binding"/>
    <property type="evidence" value="ECO:0007669"/>
    <property type="project" value="UniProtKB-KW"/>
</dbReference>